<protein>
    <recommendedName>
        <fullName evidence="4 10">Trigger factor</fullName>
        <shortName evidence="10">TF</shortName>
        <ecNumber evidence="3 10">5.2.1.8</ecNumber>
    </recommendedName>
    <alternativeName>
        <fullName evidence="9 10">PPIase</fullName>
    </alternativeName>
</protein>
<dbReference type="PIRSF" id="PIRSF003095">
    <property type="entry name" value="Trigger_factor"/>
    <property type="match status" value="1"/>
</dbReference>
<dbReference type="PANTHER" id="PTHR30560:SF3">
    <property type="entry name" value="TRIGGER FACTOR-LIKE PROTEIN TIG, CHLOROPLASTIC"/>
    <property type="match status" value="1"/>
</dbReference>
<keyword evidence="7 10" id="KW-0413">Isomerase</keyword>
<dbReference type="PANTHER" id="PTHR30560">
    <property type="entry name" value="TRIGGER FACTOR CHAPERONE AND PEPTIDYL-PROLYL CIS/TRANS ISOMERASE"/>
    <property type="match status" value="1"/>
</dbReference>
<keyword evidence="10" id="KW-0963">Cytoplasm</keyword>
<comment type="similarity">
    <text evidence="2 10 12">Belongs to the FKBP-type PPIase family. Tig subfamily.</text>
</comment>
<evidence type="ECO:0000256" key="4">
    <source>
        <dbReference type="ARBA" id="ARBA00016902"/>
    </source>
</evidence>
<evidence type="ECO:0000256" key="3">
    <source>
        <dbReference type="ARBA" id="ARBA00013194"/>
    </source>
</evidence>
<gene>
    <name evidence="10" type="primary">tig</name>
    <name evidence="14" type="ORF">J2R99_003219</name>
</gene>
<dbReference type="Proteomes" id="UP001230253">
    <property type="component" value="Unassembled WGS sequence"/>
</dbReference>
<evidence type="ECO:0000256" key="6">
    <source>
        <dbReference type="ARBA" id="ARBA00023186"/>
    </source>
</evidence>
<dbReference type="InterPro" id="IPR008881">
    <property type="entry name" value="Trigger_fac_ribosome-bd_bac"/>
</dbReference>
<keyword evidence="10 12" id="KW-0132">Cell division</keyword>
<dbReference type="InterPro" id="IPR046357">
    <property type="entry name" value="PPIase_dom_sf"/>
</dbReference>
<comment type="caution">
    <text evidence="14">The sequence shown here is derived from an EMBL/GenBank/DDBJ whole genome shotgun (WGS) entry which is preliminary data.</text>
</comment>
<dbReference type="NCBIfam" id="TIGR00115">
    <property type="entry name" value="tig"/>
    <property type="match status" value="1"/>
</dbReference>
<dbReference type="InterPro" id="IPR027304">
    <property type="entry name" value="Trigger_fact/SurA_dom_sf"/>
</dbReference>
<keyword evidence="5 10" id="KW-0697">Rotamase</keyword>
<dbReference type="Gene3D" id="3.30.70.1050">
    <property type="entry name" value="Trigger factor ribosome-binding domain"/>
    <property type="match status" value="1"/>
</dbReference>
<comment type="domain">
    <text evidence="10">Consists of 3 domains; the N-terminus binds the ribosome, the middle domain has PPIase activity, while the C-terminus has intrinsic chaperone activity on its own.</text>
</comment>
<dbReference type="Gene3D" id="1.10.3120.10">
    <property type="entry name" value="Trigger factor, C-terminal domain"/>
    <property type="match status" value="1"/>
</dbReference>
<dbReference type="Pfam" id="PF05697">
    <property type="entry name" value="Trigger_N"/>
    <property type="match status" value="1"/>
</dbReference>
<evidence type="ECO:0000256" key="11">
    <source>
        <dbReference type="PROSITE-ProRule" id="PRU00277"/>
    </source>
</evidence>
<keyword evidence="10 12" id="KW-0131">Cell cycle</keyword>
<reference evidence="14 15" key="1">
    <citation type="submission" date="2023-07" db="EMBL/GenBank/DDBJ databases">
        <title>Genomic Encyclopedia of Type Strains, Phase IV (KMG-IV): sequencing the most valuable type-strain genomes for metagenomic binning, comparative biology and taxonomic classification.</title>
        <authorList>
            <person name="Goeker M."/>
        </authorList>
    </citation>
    <scope>NUCLEOTIDE SEQUENCE [LARGE SCALE GENOMIC DNA]</scope>
    <source>
        <strain evidence="14 15">DSM 11549</strain>
    </source>
</reference>
<evidence type="ECO:0000256" key="9">
    <source>
        <dbReference type="ARBA" id="ARBA00029986"/>
    </source>
</evidence>
<evidence type="ECO:0000313" key="15">
    <source>
        <dbReference type="Proteomes" id="UP001230253"/>
    </source>
</evidence>
<dbReference type="InterPro" id="IPR005215">
    <property type="entry name" value="Trig_fac"/>
</dbReference>
<evidence type="ECO:0000256" key="5">
    <source>
        <dbReference type="ARBA" id="ARBA00023110"/>
    </source>
</evidence>
<dbReference type="InterPro" id="IPR008880">
    <property type="entry name" value="Trigger_fac_C"/>
</dbReference>
<comment type="function">
    <text evidence="8 10">Involved in protein export. Acts as a chaperone by maintaining the newly synthesized protein in an open conformation. Functions as a peptidyl-prolyl cis-trans isomerase.</text>
</comment>
<name>A0ABU0CCJ1_9BRAD</name>
<evidence type="ECO:0000313" key="14">
    <source>
        <dbReference type="EMBL" id="MDQ0327350.1"/>
    </source>
</evidence>
<dbReference type="PROSITE" id="PS50059">
    <property type="entry name" value="FKBP_PPIASE"/>
    <property type="match status" value="1"/>
</dbReference>
<sequence>MDINETLSDGLKRELKVTVPAGELNDRLAARLDQLRGQVRLKGFRPGKVPTDHLRRLYGKAAMAEIVENIVAETTRTAINERGEKAAMQPEIAMTDDEAEANEILAANADLTFTVNYEVLPEFEIAEIKGIKIERPIAEVPDEEVDERLNAIGEGSRTYEAVKRKAKDGDRITIGFVGKIDGEVFDGGSDDNTQIVIGSGQFIPGFEEKLKGVKEGEEKTIEVTFPEDYPSEKLAGKPATFDVTVKEVAAPQELKLDDEFAQKLGVESLDKLKEAVRAQLESEYGSATRQRVKRQLLDALDEKHDFPLPEKLVEQEFENIWRQVMHDVEHHGRSFEDEGTTEEAARAEYRTIAERRVRLGLVLSKIGEEAKVEVGEEELQRALYEQVRRFPGQEQQVIEHYRNNPEAVQALRAPIFEEKVVDYMLELADVTDKTVSREELLADDDEDDHEHHHHHEHDH</sequence>
<evidence type="ECO:0000256" key="8">
    <source>
        <dbReference type="ARBA" id="ARBA00024849"/>
    </source>
</evidence>
<dbReference type="Pfam" id="PF05698">
    <property type="entry name" value="Trigger_C"/>
    <property type="match status" value="1"/>
</dbReference>
<keyword evidence="6 10" id="KW-0143">Chaperone</keyword>
<dbReference type="HAMAP" id="MF_00303">
    <property type="entry name" value="Trigger_factor_Tig"/>
    <property type="match status" value="1"/>
</dbReference>
<comment type="subcellular location">
    <subcellularLocation>
        <location evidence="10">Cytoplasm</location>
    </subcellularLocation>
    <text evidence="10">About half TF is bound to the ribosome near the polypeptide exit tunnel while the other half is free in the cytoplasm.</text>
</comment>
<dbReference type="EC" id="5.2.1.8" evidence="3 10"/>
<accession>A0ABU0CCJ1</accession>
<dbReference type="RefSeq" id="WP_307155396.1">
    <property type="nucleotide sequence ID" value="NZ_JAUSUK010000002.1"/>
</dbReference>
<evidence type="ECO:0000256" key="1">
    <source>
        <dbReference type="ARBA" id="ARBA00000971"/>
    </source>
</evidence>
<dbReference type="EMBL" id="JAUSUK010000002">
    <property type="protein sequence ID" value="MDQ0327350.1"/>
    <property type="molecule type" value="Genomic_DNA"/>
</dbReference>
<evidence type="ECO:0000256" key="12">
    <source>
        <dbReference type="RuleBase" id="RU003914"/>
    </source>
</evidence>
<evidence type="ECO:0000256" key="2">
    <source>
        <dbReference type="ARBA" id="ARBA00005464"/>
    </source>
</evidence>
<dbReference type="InterPro" id="IPR037041">
    <property type="entry name" value="Trigger_fac_C_sf"/>
</dbReference>
<feature type="domain" description="PPIase FKBP-type" evidence="13">
    <location>
        <begin position="169"/>
        <end position="229"/>
    </location>
</feature>
<dbReference type="Pfam" id="PF00254">
    <property type="entry name" value="FKBP_C"/>
    <property type="match status" value="1"/>
</dbReference>
<dbReference type="InterPro" id="IPR001179">
    <property type="entry name" value="PPIase_FKBP_dom"/>
</dbReference>
<organism evidence="14 15">
    <name type="scientific">Rhodopseudomonas julia</name>
    <dbReference type="NCBI Taxonomy" id="200617"/>
    <lineage>
        <taxon>Bacteria</taxon>
        <taxon>Pseudomonadati</taxon>
        <taxon>Pseudomonadota</taxon>
        <taxon>Alphaproteobacteria</taxon>
        <taxon>Hyphomicrobiales</taxon>
        <taxon>Nitrobacteraceae</taxon>
        <taxon>Rhodopseudomonas</taxon>
    </lineage>
</organism>
<dbReference type="SUPFAM" id="SSF109998">
    <property type="entry name" value="Triger factor/SurA peptide-binding domain-like"/>
    <property type="match status" value="1"/>
</dbReference>
<dbReference type="SUPFAM" id="SSF54534">
    <property type="entry name" value="FKBP-like"/>
    <property type="match status" value="1"/>
</dbReference>
<evidence type="ECO:0000256" key="10">
    <source>
        <dbReference type="HAMAP-Rule" id="MF_00303"/>
    </source>
</evidence>
<dbReference type="Gene3D" id="3.10.50.40">
    <property type="match status" value="1"/>
</dbReference>
<proteinExistence type="inferred from homology"/>
<dbReference type="InterPro" id="IPR036611">
    <property type="entry name" value="Trigger_fac_ribosome-bd_sf"/>
</dbReference>
<keyword evidence="15" id="KW-1185">Reference proteome</keyword>
<dbReference type="SUPFAM" id="SSF102735">
    <property type="entry name" value="Trigger factor ribosome-binding domain"/>
    <property type="match status" value="1"/>
</dbReference>
<comment type="catalytic activity">
    <reaction evidence="1 10 11">
        <text>[protein]-peptidylproline (omega=180) = [protein]-peptidylproline (omega=0)</text>
        <dbReference type="Rhea" id="RHEA:16237"/>
        <dbReference type="Rhea" id="RHEA-COMP:10747"/>
        <dbReference type="Rhea" id="RHEA-COMP:10748"/>
        <dbReference type="ChEBI" id="CHEBI:83833"/>
        <dbReference type="ChEBI" id="CHEBI:83834"/>
        <dbReference type="EC" id="5.2.1.8"/>
    </reaction>
</comment>
<evidence type="ECO:0000259" key="13">
    <source>
        <dbReference type="PROSITE" id="PS50059"/>
    </source>
</evidence>
<evidence type="ECO:0000256" key="7">
    <source>
        <dbReference type="ARBA" id="ARBA00023235"/>
    </source>
</evidence>